<reference evidence="7" key="1">
    <citation type="submission" date="2023-06" db="EMBL/GenBank/DDBJ databases">
        <title>Genomic of Parafulvivirga corallium.</title>
        <authorList>
            <person name="Wang G."/>
        </authorList>
    </citation>
    <scope>NUCLEOTIDE SEQUENCE</scope>
    <source>
        <strain evidence="7">BMA10</strain>
    </source>
</reference>
<keyword evidence="8" id="KW-1185">Reference proteome</keyword>
<evidence type="ECO:0000259" key="5">
    <source>
        <dbReference type="Pfam" id="PF00149"/>
    </source>
</evidence>
<dbReference type="PANTHER" id="PTHR42988">
    <property type="entry name" value="PHOSPHOHYDROLASE"/>
    <property type="match status" value="1"/>
</dbReference>
<evidence type="ECO:0000256" key="2">
    <source>
        <dbReference type="ARBA" id="ARBA00022801"/>
    </source>
</evidence>
<dbReference type="PANTHER" id="PTHR42988:SF2">
    <property type="entry name" value="CYCLIC NUCLEOTIDE PHOSPHODIESTERASE CBUA0032-RELATED"/>
    <property type="match status" value="1"/>
</dbReference>
<keyword evidence="1" id="KW-0479">Metal-binding</keyword>
<dbReference type="Pfam" id="PF01370">
    <property type="entry name" value="Epimerase"/>
    <property type="match status" value="1"/>
</dbReference>
<name>A0ABT8KKG2_9BACT</name>
<dbReference type="SUPFAM" id="SSF56300">
    <property type="entry name" value="Metallo-dependent phosphatases"/>
    <property type="match status" value="1"/>
</dbReference>
<comment type="similarity">
    <text evidence="4">Belongs to the cyclic nucleotide phosphodiesterase class-III family.</text>
</comment>
<dbReference type="Pfam" id="PF00149">
    <property type="entry name" value="Metallophos"/>
    <property type="match status" value="1"/>
</dbReference>
<keyword evidence="2" id="KW-0378">Hydrolase</keyword>
<sequence length="509" mass="58007">MNFNVSNKTEKILVTGSSGAIGSILCPFLQNNGYHVRGLDLQYGGITDEFLLGNIQDKKLINKAIQGIDAIIHLAASSDESDFQSGLLSNNVIGLKVLLEEAIKQNVKKIIFASSIQTVDFRQKDTYYTINDRSPFNHYGLSKVWGEDLLELLSKQKSISVIIARLGWFIRSEEEFIEAYRFPNGKDLYLSPNDLSEFFLRCLQKDNINFEKLYVTSIPINNKIFDLKLSQEKIDYVPKDTFPTSFLDPICSYFNSEEVNLIHITDTHIFGNKNGLLYGVNTFDKLKGIIQHLKKSIKKIDGLIITGDLSEDGSIDSYISLKEEIDKLSIPSFWLPGNHDNFENIPKEIASEHVHGSIKFSNWDLIFLDTTVKNEDFGLLSEKEFERLKQFLRNKQESKILICMHHPPTNVQSEFIDSIGLMNKEEFWELISKYSNIKGILIGHIHQAFNQEVGGIKILSPLSTCVQWKPLSKKFEYDVEDEGYQLIRLDSSGLISFNQLSNIIQPLNI</sequence>
<evidence type="ECO:0000256" key="3">
    <source>
        <dbReference type="ARBA" id="ARBA00023004"/>
    </source>
</evidence>
<dbReference type="InterPro" id="IPR001509">
    <property type="entry name" value="Epimerase_deHydtase"/>
</dbReference>
<dbReference type="InterPro" id="IPR004843">
    <property type="entry name" value="Calcineurin-like_PHP"/>
</dbReference>
<evidence type="ECO:0000313" key="7">
    <source>
        <dbReference type="EMBL" id="MDN5201207.1"/>
    </source>
</evidence>
<dbReference type="EMBL" id="JAUJEA010000002">
    <property type="protein sequence ID" value="MDN5201207.1"/>
    <property type="molecule type" value="Genomic_DNA"/>
</dbReference>
<evidence type="ECO:0000256" key="4">
    <source>
        <dbReference type="ARBA" id="ARBA00025742"/>
    </source>
</evidence>
<proteinExistence type="inferred from homology"/>
<organism evidence="7 8">
    <name type="scientific">Splendidivirga corallicola</name>
    <dbReference type="NCBI Taxonomy" id="3051826"/>
    <lineage>
        <taxon>Bacteria</taxon>
        <taxon>Pseudomonadati</taxon>
        <taxon>Bacteroidota</taxon>
        <taxon>Cytophagia</taxon>
        <taxon>Cytophagales</taxon>
        <taxon>Splendidivirgaceae</taxon>
        <taxon>Splendidivirga</taxon>
    </lineage>
</organism>
<dbReference type="InterPro" id="IPR036291">
    <property type="entry name" value="NAD(P)-bd_dom_sf"/>
</dbReference>
<dbReference type="RefSeq" id="WP_346751233.1">
    <property type="nucleotide sequence ID" value="NZ_JAUJEA010000002.1"/>
</dbReference>
<dbReference type="Gene3D" id="3.60.21.10">
    <property type="match status" value="1"/>
</dbReference>
<dbReference type="Gene3D" id="3.40.50.720">
    <property type="entry name" value="NAD(P)-binding Rossmann-like Domain"/>
    <property type="match status" value="1"/>
</dbReference>
<evidence type="ECO:0000259" key="6">
    <source>
        <dbReference type="Pfam" id="PF01370"/>
    </source>
</evidence>
<comment type="caution">
    <text evidence="7">The sequence shown here is derived from an EMBL/GenBank/DDBJ whole genome shotgun (WGS) entry which is preliminary data.</text>
</comment>
<feature type="domain" description="Calcineurin-like phosphoesterase" evidence="5">
    <location>
        <begin position="261"/>
        <end position="447"/>
    </location>
</feature>
<dbReference type="InterPro" id="IPR050884">
    <property type="entry name" value="CNP_phosphodiesterase-III"/>
</dbReference>
<evidence type="ECO:0000313" key="8">
    <source>
        <dbReference type="Proteomes" id="UP001172082"/>
    </source>
</evidence>
<keyword evidence="3" id="KW-0408">Iron</keyword>
<evidence type="ECO:0000256" key="1">
    <source>
        <dbReference type="ARBA" id="ARBA00022723"/>
    </source>
</evidence>
<dbReference type="InterPro" id="IPR029052">
    <property type="entry name" value="Metallo-depent_PP-like"/>
</dbReference>
<dbReference type="SUPFAM" id="SSF51735">
    <property type="entry name" value="NAD(P)-binding Rossmann-fold domains"/>
    <property type="match status" value="1"/>
</dbReference>
<accession>A0ABT8KKG2</accession>
<dbReference type="CDD" id="cd08946">
    <property type="entry name" value="SDR_e"/>
    <property type="match status" value="1"/>
</dbReference>
<gene>
    <name evidence="7" type="ORF">QQ008_07535</name>
</gene>
<feature type="domain" description="NAD-dependent epimerase/dehydratase" evidence="6">
    <location>
        <begin position="12"/>
        <end position="166"/>
    </location>
</feature>
<protein>
    <submittedName>
        <fullName evidence="7">NAD-dependent epimerase/dehydratase family protein</fullName>
    </submittedName>
</protein>
<dbReference type="Proteomes" id="UP001172082">
    <property type="component" value="Unassembled WGS sequence"/>
</dbReference>